<proteinExistence type="predicted"/>
<dbReference type="Proteomes" id="UP001520654">
    <property type="component" value="Unassembled WGS sequence"/>
</dbReference>
<dbReference type="EMBL" id="JAINUL010000001">
    <property type="protein sequence ID" value="MCC0100152.1"/>
    <property type="molecule type" value="Genomic_DNA"/>
</dbReference>
<dbReference type="RefSeq" id="WP_229343435.1">
    <property type="nucleotide sequence ID" value="NZ_JAINUL010000001.1"/>
</dbReference>
<protein>
    <recommendedName>
        <fullName evidence="4">Secreted protein</fullName>
    </recommendedName>
</protein>
<accession>A0ABS8EG73</accession>
<keyword evidence="1" id="KW-0732">Signal</keyword>
<reference evidence="2 3" key="1">
    <citation type="submission" date="2021-08" db="EMBL/GenBank/DDBJ databases">
        <title>Genomic Architecture of Streptomyces flavotricini NGL1 and Streptomyces erythrochromogenes HMS4 With Differential Plant Beneficial attributes and laccase production capabilities.</title>
        <authorList>
            <person name="Salwan R."/>
            <person name="Kaur R."/>
            <person name="Sharma V."/>
        </authorList>
    </citation>
    <scope>NUCLEOTIDE SEQUENCE [LARGE SCALE GENOMIC DNA]</scope>
    <source>
        <strain evidence="2 3">NGL1</strain>
    </source>
</reference>
<comment type="caution">
    <text evidence="2">The sequence shown here is derived from an EMBL/GenBank/DDBJ whole genome shotgun (WGS) entry which is preliminary data.</text>
</comment>
<gene>
    <name evidence="2" type="ORF">K7B10_36295</name>
</gene>
<feature type="chain" id="PRO_5046779671" description="Secreted protein" evidence="1">
    <location>
        <begin position="26"/>
        <end position="77"/>
    </location>
</feature>
<evidence type="ECO:0000313" key="3">
    <source>
        <dbReference type="Proteomes" id="UP001520654"/>
    </source>
</evidence>
<name>A0ABS8EG73_9ACTN</name>
<evidence type="ECO:0008006" key="4">
    <source>
        <dbReference type="Google" id="ProtNLM"/>
    </source>
</evidence>
<evidence type="ECO:0000256" key="1">
    <source>
        <dbReference type="SAM" id="SignalP"/>
    </source>
</evidence>
<organism evidence="2 3">
    <name type="scientific">Streptomyces flavotricini</name>
    <dbReference type="NCBI Taxonomy" id="66888"/>
    <lineage>
        <taxon>Bacteria</taxon>
        <taxon>Bacillati</taxon>
        <taxon>Actinomycetota</taxon>
        <taxon>Actinomycetes</taxon>
        <taxon>Kitasatosporales</taxon>
        <taxon>Streptomycetaceae</taxon>
        <taxon>Streptomyces</taxon>
    </lineage>
</organism>
<sequence length="77" mass="7578">MINKTVRGMAVLAAAGMVWTGAASATANATGVSAAADTAAGATTLRPGHVGEGDDRGHACVTTTAWGTGDCPHKRLN</sequence>
<keyword evidence="3" id="KW-1185">Reference proteome</keyword>
<feature type="signal peptide" evidence="1">
    <location>
        <begin position="1"/>
        <end position="25"/>
    </location>
</feature>
<evidence type="ECO:0000313" key="2">
    <source>
        <dbReference type="EMBL" id="MCC0100152.1"/>
    </source>
</evidence>